<evidence type="ECO:0000313" key="4">
    <source>
        <dbReference type="Proteomes" id="UP000433652"/>
    </source>
</evidence>
<evidence type="ECO:0000256" key="2">
    <source>
        <dbReference type="SAM" id="Phobius"/>
    </source>
</evidence>
<evidence type="ECO:0000256" key="1">
    <source>
        <dbReference type="SAM" id="MobiDB-lite"/>
    </source>
</evidence>
<keyword evidence="4" id="KW-1185">Reference proteome</keyword>
<evidence type="ECO:0008006" key="5">
    <source>
        <dbReference type="Google" id="ProtNLM"/>
    </source>
</evidence>
<comment type="caution">
    <text evidence="3">The sequence shown here is derived from an EMBL/GenBank/DDBJ whole genome shotgun (WGS) entry which is preliminary data.</text>
</comment>
<dbReference type="RefSeq" id="WP_159793791.1">
    <property type="nucleotide sequence ID" value="NZ_WTYM01000033.1"/>
</dbReference>
<name>A0A6I4SX69_9SPHN</name>
<sequence>MGGGVLPDRIASILQTDRGRRIAGVTVTLALEAVLLLALLTLGSGITKKTVPFADIVSFDARDYSQPSPDPEPKPRPATQPRIEPQRIVPPAPQPSPPPAAVIPVAPTPAPIVQPQQPVSPRPITAPPPGAKVYGPAAPSRQADSQRVGTAPNGQPLYAASWYRRPTDKELLGYLSTATAGYAVISCRTVPDFRVEDCVLETESPKGSGMGRAVLSAAWQFRVRPPMIGGQYQVGDWVRIMISYDIRENRFKY</sequence>
<dbReference type="AlphaFoldDB" id="A0A6I4SX69"/>
<dbReference type="EMBL" id="WTYM01000033">
    <property type="protein sequence ID" value="MXO59436.1"/>
    <property type="molecule type" value="Genomic_DNA"/>
</dbReference>
<dbReference type="OrthoDB" id="7410762at2"/>
<feature type="region of interest" description="Disordered" evidence="1">
    <location>
        <begin position="61"/>
        <end position="153"/>
    </location>
</feature>
<feature type="compositionally biased region" description="Pro residues" evidence="1">
    <location>
        <begin position="88"/>
        <end position="130"/>
    </location>
</feature>
<protein>
    <recommendedName>
        <fullName evidence="5">Protein TonB</fullName>
    </recommendedName>
</protein>
<reference evidence="3 4" key="1">
    <citation type="submission" date="2019-12" db="EMBL/GenBank/DDBJ databases">
        <title>Genomic-based taxomic classification of the family Erythrobacteraceae.</title>
        <authorList>
            <person name="Xu L."/>
        </authorList>
    </citation>
    <scope>NUCLEOTIDE SEQUENCE [LARGE SCALE GENOMIC DNA]</scope>
    <source>
        <strain evidence="3 4">MCCC 1K01500</strain>
    </source>
</reference>
<dbReference type="Proteomes" id="UP000433652">
    <property type="component" value="Unassembled WGS sequence"/>
</dbReference>
<gene>
    <name evidence="3" type="ORF">GRI89_07765</name>
</gene>
<keyword evidence="2" id="KW-1133">Transmembrane helix</keyword>
<proteinExistence type="predicted"/>
<feature type="transmembrane region" description="Helical" evidence="2">
    <location>
        <begin position="22"/>
        <end position="42"/>
    </location>
</feature>
<keyword evidence="2" id="KW-0812">Transmembrane</keyword>
<evidence type="ECO:0000313" key="3">
    <source>
        <dbReference type="EMBL" id="MXO59436.1"/>
    </source>
</evidence>
<organism evidence="3 4">
    <name type="scientific">Croceibacterium salegens</name>
    <dbReference type="NCBI Taxonomy" id="1737568"/>
    <lineage>
        <taxon>Bacteria</taxon>
        <taxon>Pseudomonadati</taxon>
        <taxon>Pseudomonadota</taxon>
        <taxon>Alphaproteobacteria</taxon>
        <taxon>Sphingomonadales</taxon>
        <taxon>Erythrobacteraceae</taxon>
        <taxon>Croceibacterium</taxon>
    </lineage>
</organism>
<keyword evidence="2" id="KW-0472">Membrane</keyword>
<accession>A0A6I4SX69</accession>